<dbReference type="GO" id="GO:0000160">
    <property type="term" value="P:phosphorelay signal transduction system"/>
    <property type="evidence" value="ECO:0007669"/>
    <property type="project" value="InterPro"/>
</dbReference>
<dbReference type="SUPFAM" id="SSF52172">
    <property type="entry name" value="CheY-like"/>
    <property type="match status" value="1"/>
</dbReference>
<sequence length="124" mass="13856">MEELKFVVVDDAVFMRTLIKRMIEENTNYVVVGEGANGHEAIAQAKKLLPDIMTLDITMPEMDGIMAIQEILNVSPKTKIIMVSAMGQQSMVIDAIKMGAKDFIVKPFDKSRVQQAIDNVLKMQ</sequence>
<comment type="caution">
    <text evidence="5">The sequence shown here is derived from an EMBL/GenBank/DDBJ whole genome shotgun (WGS) entry which is preliminary data.</text>
</comment>
<dbReference type="STRING" id="1195236.CTER_0816"/>
<dbReference type="InterPro" id="IPR011006">
    <property type="entry name" value="CheY-like_superfamily"/>
</dbReference>
<dbReference type="EMBL" id="AORV01000021">
    <property type="protein sequence ID" value="EMS73352.1"/>
    <property type="molecule type" value="Genomic_DNA"/>
</dbReference>
<dbReference type="Proteomes" id="UP000014155">
    <property type="component" value="Unassembled WGS sequence"/>
</dbReference>
<dbReference type="Gene3D" id="3.40.50.2300">
    <property type="match status" value="1"/>
</dbReference>
<proteinExistence type="predicted"/>
<feature type="modified residue" description="4-aspartylphosphate" evidence="3">
    <location>
        <position position="56"/>
    </location>
</feature>
<dbReference type="PROSITE" id="PS50110">
    <property type="entry name" value="RESPONSE_REGULATORY"/>
    <property type="match status" value="1"/>
</dbReference>
<dbReference type="AlphaFoldDB" id="S0FNB3"/>
<dbReference type="RefSeq" id="WP_004624291.1">
    <property type="nucleotide sequence ID" value="NZ_AORV01000021.1"/>
</dbReference>
<accession>S0FNB3</accession>
<keyword evidence="3" id="KW-0597">Phosphoprotein</keyword>
<dbReference type="SMART" id="SM00448">
    <property type="entry name" value="REC"/>
    <property type="match status" value="1"/>
</dbReference>
<comment type="function">
    <text evidence="2">May play the central regulatory role in sporulation. It may be an element of the effector pathway responsible for the activation of sporulation genes in response to nutritional stress. Spo0A may act in concert with spo0H (a sigma factor) to control the expression of some genes that are critical to the sporulation process.</text>
</comment>
<dbReference type="eggNOG" id="COG2204">
    <property type="taxonomic scope" value="Bacteria"/>
</dbReference>
<evidence type="ECO:0000259" key="4">
    <source>
        <dbReference type="PROSITE" id="PS50110"/>
    </source>
</evidence>
<protein>
    <recommendedName>
        <fullName evidence="1">Stage 0 sporulation protein A homolog</fullName>
    </recommendedName>
</protein>
<evidence type="ECO:0000256" key="3">
    <source>
        <dbReference type="PROSITE-ProRule" id="PRU00169"/>
    </source>
</evidence>
<gene>
    <name evidence="5" type="ORF">CTER_0816</name>
</gene>
<dbReference type="Pfam" id="PF00072">
    <property type="entry name" value="Response_reg"/>
    <property type="match status" value="1"/>
</dbReference>
<name>S0FNB3_RUMCE</name>
<reference evidence="5 6" key="1">
    <citation type="journal article" date="2013" name="Genome Announc.">
        <title>Draft Genome Sequence of the Cellulolytic, Mesophilic, Anaerobic Bacterium Clostridium termitidis Strain CT1112 (DSM 5398).</title>
        <authorList>
            <person name="Lal S."/>
            <person name="Ramachandran U."/>
            <person name="Zhang X."/>
            <person name="Munir R."/>
            <person name="Sparling R."/>
            <person name="Levin D.B."/>
        </authorList>
    </citation>
    <scope>NUCLEOTIDE SEQUENCE [LARGE SCALE GENOMIC DNA]</scope>
    <source>
        <strain evidence="5 6">CT1112</strain>
    </source>
</reference>
<dbReference type="PANTHER" id="PTHR42872:SF3">
    <property type="entry name" value="PROTEIN-GLUTAMATE METHYLESTERASE_PROTEIN-GLUTAMINE GLUTAMINASE 1"/>
    <property type="match status" value="1"/>
</dbReference>
<dbReference type="InterPro" id="IPR001789">
    <property type="entry name" value="Sig_transdc_resp-reg_receiver"/>
</dbReference>
<evidence type="ECO:0000313" key="6">
    <source>
        <dbReference type="Proteomes" id="UP000014155"/>
    </source>
</evidence>
<evidence type="ECO:0000256" key="1">
    <source>
        <dbReference type="ARBA" id="ARBA00018672"/>
    </source>
</evidence>
<keyword evidence="6" id="KW-1185">Reference proteome</keyword>
<feature type="domain" description="Response regulatory" evidence="4">
    <location>
        <begin position="5"/>
        <end position="121"/>
    </location>
</feature>
<organism evidence="5 6">
    <name type="scientific">Ruminiclostridium cellobioparum subsp. termitidis CT1112</name>
    <dbReference type="NCBI Taxonomy" id="1195236"/>
    <lineage>
        <taxon>Bacteria</taxon>
        <taxon>Bacillati</taxon>
        <taxon>Bacillota</taxon>
        <taxon>Clostridia</taxon>
        <taxon>Eubacteriales</taxon>
        <taxon>Oscillospiraceae</taxon>
        <taxon>Ruminiclostridium</taxon>
    </lineage>
</organism>
<evidence type="ECO:0000313" key="5">
    <source>
        <dbReference type="EMBL" id="EMS73352.1"/>
    </source>
</evidence>
<evidence type="ECO:0000256" key="2">
    <source>
        <dbReference type="ARBA" id="ARBA00024867"/>
    </source>
</evidence>
<dbReference type="PANTHER" id="PTHR42872">
    <property type="entry name" value="PROTEIN-GLUTAMATE METHYLESTERASE/PROTEIN-GLUTAMINE GLUTAMINASE"/>
    <property type="match status" value="1"/>
</dbReference>
<dbReference type="PATRIC" id="fig|1195236.3.peg.1108"/>